<gene>
    <name evidence="3" type="ORF">CRG98_021355</name>
</gene>
<feature type="compositionally biased region" description="Polar residues" evidence="2">
    <location>
        <begin position="1"/>
        <end position="11"/>
    </location>
</feature>
<dbReference type="EMBL" id="PGOL01001411">
    <property type="protein sequence ID" value="PKI58273.1"/>
    <property type="molecule type" value="Genomic_DNA"/>
</dbReference>
<sequence length="247" mass="27794">MISGDSFSRMSVTHPRESGHSQAARSKSAHAAPTRVHIRVRTVVTELPYFLKHPTQDEQDFQVTEEYILHFYWWSRSAHKDFTGSPRPEGSTPHGAPSSVVIQAKLTSLKSKRDCLRQEIAEKDEQLIDQRQLQRELAQARAELQRHDQELARANAALERSRKRARGATTHFCTTGESCQPSRVDHLRSSPLHGKTCCDQRPFIPATHPARQASRANLHGQVTCGLHSSSMARRAVDRGLTHLSGRD</sequence>
<proteinExistence type="predicted"/>
<keyword evidence="1" id="KW-0175">Coiled coil</keyword>
<organism evidence="3 4">
    <name type="scientific">Punica granatum</name>
    <name type="common">Pomegranate</name>
    <dbReference type="NCBI Taxonomy" id="22663"/>
    <lineage>
        <taxon>Eukaryota</taxon>
        <taxon>Viridiplantae</taxon>
        <taxon>Streptophyta</taxon>
        <taxon>Embryophyta</taxon>
        <taxon>Tracheophyta</taxon>
        <taxon>Spermatophyta</taxon>
        <taxon>Magnoliopsida</taxon>
        <taxon>eudicotyledons</taxon>
        <taxon>Gunneridae</taxon>
        <taxon>Pentapetalae</taxon>
        <taxon>rosids</taxon>
        <taxon>malvids</taxon>
        <taxon>Myrtales</taxon>
        <taxon>Lythraceae</taxon>
        <taxon>Punica</taxon>
    </lineage>
</organism>
<evidence type="ECO:0000256" key="1">
    <source>
        <dbReference type="SAM" id="Coils"/>
    </source>
</evidence>
<name>A0A2I0JQT5_PUNGR</name>
<evidence type="ECO:0000313" key="3">
    <source>
        <dbReference type="EMBL" id="PKI58273.1"/>
    </source>
</evidence>
<comment type="caution">
    <text evidence="3">The sequence shown here is derived from an EMBL/GenBank/DDBJ whole genome shotgun (WGS) entry which is preliminary data.</text>
</comment>
<reference evidence="3 4" key="1">
    <citation type="submission" date="2017-11" db="EMBL/GenBank/DDBJ databases">
        <title>De-novo sequencing of pomegranate (Punica granatum L.) genome.</title>
        <authorList>
            <person name="Akparov Z."/>
            <person name="Amiraslanov A."/>
            <person name="Hajiyeva S."/>
            <person name="Abbasov M."/>
            <person name="Kaur K."/>
            <person name="Hamwieh A."/>
            <person name="Solovyev V."/>
            <person name="Salamov A."/>
            <person name="Braich B."/>
            <person name="Kosarev P."/>
            <person name="Mahmoud A."/>
            <person name="Hajiyev E."/>
            <person name="Babayeva S."/>
            <person name="Izzatullayeva V."/>
            <person name="Mammadov A."/>
            <person name="Mammadov A."/>
            <person name="Sharifova S."/>
            <person name="Ojaghi J."/>
            <person name="Eynullazada K."/>
            <person name="Bayramov B."/>
            <person name="Abdulazimova A."/>
            <person name="Shahmuradov I."/>
        </authorList>
    </citation>
    <scope>NUCLEOTIDE SEQUENCE [LARGE SCALE GENOMIC DNA]</scope>
    <source>
        <strain evidence="4">cv. AG2017</strain>
        <tissue evidence="3">Leaf</tissue>
    </source>
</reference>
<feature type="region of interest" description="Disordered" evidence="2">
    <location>
        <begin position="1"/>
        <end position="33"/>
    </location>
</feature>
<keyword evidence="4" id="KW-1185">Reference proteome</keyword>
<accession>A0A2I0JQT5</accession>
<evidence type="ECO:0000256" key="2">
    <source>
        <dbReference type="SAM" id="MobiDB-lite"/>
    </source>
</evidence>
<dbReference type="AlphaFoldDB" id="A0A2I0JQT5"/>
<dbReference type="Proteomes" id="UP000233551">
    <property type="component" value="Unassembled WGS sequence"/>
</dbReference>
<protein>
    <submittedName>
        <fullName evidence="3">Uncharacterized protein</fullName>
    </submittedName>
</protein>
<feature type="coiled-coil region" evidence="1">
    <location>
        <begin position="106"/>
        <end position="164"/>
    </location>
</feature>
<evidence type="ECO:0000313" key="4">
    <source>
        <dbReference type="Proteomes" id="UP000233551"/>
    </source>
</evidence>